<dbReference type="Proteomes" id="UP000317257">
    <property type="component" value="Unassembled WGS sequence"/>
</dbReference>
<evidence type="ECO:0000313" key="1">
    <source>
        <dbReference type="EMBL" id="TWU73001.1"/>
    </source>
</evidence>
<dbReference type="AlphaFoldDB" id="A0A5C6G9I8"/>
<reference evidence="2" key="1">
    <citation type="submission" date="2018-12" db="EMBL/GenBank/DDBJ databases">
        <title>The complete genome of Metarhizium rileyi, a key fungal pathogen of Lepidoptera.</title>
        <authorList>
            <person name="Binneck E."/>
            <person name="Lastra C.C.L."/>
            <person name="Sosa-Gomez D.R."/>
        </authorList>
    </citation>
    <scope>NUCLEOTIDE SEQUENCE [LARGE SCALE GENOMIC DNA]</scope>
    <source>
        <strain evidence="2">Cep018-CH2</strain>
    </source>
</reference>
<gene>
    <name evidence="1" type="ORF">ED733_004732</name>
</gene>
<accession>A0A5C6G9I8</accession>
<evidence type="ECO:0000313" key="2">
    <source>
        <dbReference type="Proteomes" id="UP000317257"/>
    </source>
</evidence>
<comment type="caution">
    <text evidence="1">The sequence shown here is derived from an EMBL/GenBank/DDBJ whole genome shotgun (WGS) entry which is preliminary data.</text>
</comment>
<protein>
    <submittedName>
        <fullName evidence="1">Uncharacterized protein</fullName>
    </submittedName>
</protein>
<proteinExistence type="predicted"/>
<name>A0A5C6G9I8_METRR</name>
<organism evidence="1 2">
    <name type="scientific">Metarhizium rileyi (strain RCEF 4871)</name>
    <name type="common">Nomuraea rileyi</name>
    <dbReference type="NCBI Taxonomy" id="1649241"/>
    <lineage>
        <taxon>Eukaryota</taxon>
        <taxon>Fungi</taxon>
        <taxon>Dikarya</taxon>
        <taxon>Ascomycota</taxon>
        <taxon>Pezizomycotina</taxon>
        <taxon>Sordariomycetes</taxon>
        <taxon>Hypocreomycetidae</taxon>
        <taxon>Hypocreales</taxon>
        <taxon>Clavicipitaceae</taxon>
        <taxon>Metarhizium</taxon>
    </lineage>
</organism>
<sequence>MEQQAARQPDFGRLASTFRDIGEQVHLFENIPALEGEVQLVRRMDEILRETRLLRTEVAVMNKNFTSRLGNSIVVAGEMALLPLYNITTGEEVSNCPETLAELERCDSRAAAGILQELGETVPRSLEQMIRQLKLTFGIRTRAM</sequence>
<dbReference type="EMBL" id="SBHS01000022">
    <property type="protein sequence ID" value="TWU73001.1"/>
    <property type="molecule type" value="Genomic_DNA"/>
</dbReference>